<feature type="compositionally biased region" description="Pro residues" evidence="1">
    <location>
        <begin position="587"/>
        <end position="601"/>
    </location>
</feature>
<keyword evidence="3" id="KW-1185">Reference proteome</keyword>
<dbReference type="Proteomes" id="UP000541558">
    <property type="component" value="Unassembled WGS sequence"/>
</dbReference>
<feature type="compositionally biased region" description="Basic and acidic residues" evidence="1">
    <location>
        <begin position="72"/>
        <end position="81"/>
    </location>
</feature>
<dbReference type="OrthoDB" id="2804702at2759"/>
<sequence length="807" mass="87864">MHALKGTGTLSSPIALDSDDDSEVEVIQNLTERSSRSTSVAGSPQSQSLWLEAPRHEAGPSRMQQEQYPVSKKRDYQHLRDNGNGLEQGTKRRRSMSVDTQDLDKQQGPSSSKTPSNPVESRKAKKRRRKAEKNQQIYLERLLRLQPAQDLNPQYPPGITPIDAAKMSAFAFLPAFHPLLLNSDFPIPPGTPSALFHQPEQHHTHPPWIGADSSMGHPSSHTEELLEPPWNFQSHLPMGNGSGVLPAMTASPMVVDSPAFINLGSHSLPPKPVEPRAVQNPVQQIGVEPDNDPNSKHGLFKIPDKDKGSYIPTPACTLVLEQLPKSHRNRDWVNSWARRVSNAFPAKTFIDPSGAKALVEFPSAEAARAAWGSPRMGMANLGLKPHLLKGKPREDLIKAFWYRVDGVSAGVGEIEEGEIEEAGEKIDRPETKKEKKARLAKQRLEKQQREHERLGNAGPPSTASTSNQWNTAPHVPNGLPPRPTHLPGPPPASQMPRAMNGGSTMTIKTSYGSSSKDNDDMDLSSPSPTTASPSETFPPSPSLWHSRAAPPFVPKSIPSQPRAMKNIPTGPAALTRGLQRDQESVVPHPPSTTPPALPPPTTTEAMEATLRERVLLSRKGDGKGKAPERNGSTLIESSTPSGAFSKASANPSARHSPVPDAAESFLNGITLGVSVLPPPRPPPAPRVQSAVHMKLKAELAAKEQDIAERKELMERLSMAKTKAEKDHIFALLREKDRSPPKESGSSEVASAPMKPSAKINLNYVPEPRPQFNFPNESRAIIEISDDEHDDEDEDGDSENEDGQALTA</sequence>
<evidence type="ECO:0000313" key="2">
    <source>
        <dbReference type="EMBL" id="KAF5329981.1"/>
    </source>
</evidence>
<accession>A0A8H5FAR4</accession>
<comment type="caution">
    <text evidence="2">The sequence shown here is derived from an EMBL/GenBank/DDBJ whole genome shotgun (WGS) entry which is preliminary data.</text>
</comment>
<feature type="compositionally biased region" description="Basic and acidic residues" evidence="1">
    <location>
        <begin position="609"/>
        <end position="628"/>
    </location>
</feature>
<name>A0A8H5FAR4_9AGAR</name>
<evidence type="ECO:0000313" key="3">
    <source>
        <dbReference type="Proteomes" id="UP000541558"/>
    </source>
</evidence>
<protein>
    <submittedName>
        <fullName evidence="2">Uncharacterized protein</fullName>
    </submittedName>
</protein>
<feature type="compositionally biased region" description="Acidic residues" evidence="1">
    <location>
        <begin position="783"/>
        <end position="801"/>
    </location>
</feature>
<feature type="region of interest" description="Disordered" evidence="1">
    <location>
        <begin position="1"/>
        <end position="135"/>
    </location>
</feature>
<feature type="compositionally biased region" description="Low complexity" evidence="1">
    <location>
        <begin position="524"/>
        <end position="535"/>
    </location>
</feature>
<feature type="region of interest" description="Disordered" evidence="1">
    <location>
        <begin position="733"/>
        <end position="807"/>
    </location>
</feature>
<feature type="compositionally biased region" description="Basic and acidic residues" evidence="1">
    <location>
        <begin position="442"/>
        <end position="454"/>
    </location>
</feature>
<feature type="compositionally biased region" description="Polar residues" evidence="1">
    <location>
        <begin position="501"/>
        <end position="515"/>
    </location>
</feature>
<feature type="region of interest" description="Disordered" evidence="1">
    <location>
        <begin position="420"/>
        <end position="661"/>
    </location>
</feature>
<evidence type="ECO:0000256" key="1">
    <source>
        <dbReference type="SAM" id="MobiDB-lite"/>
    </source>
</evidence>
<feature type="compositionally biased region" description="Polar residues" evidence="1">
    <location>
        <begin position="630"/>
        <end position="653"/>
    </location>
</feature>
<proteinExistence type="predicted"/>
<organism evidence="2 3">
    <name type="scientific">Ephemerocybe angulata</name>
    <dbReference type="NCBI Taxonomy" id="980116"/>
    <lineage>
        <taxon>Eukaryota</taxon>
        <taxon>Fungi</taxon>
        <taxon>Dikarya</taxon>
        <taxon>Basidiomycota</taxon>
        <taxon>Agaricomycotina</taxon>
        <taxon>Agaricomycetes</taxon>
        <taxon>Agaricomycetidae</taxon>
        <taxon>Agaricales</taxon>
        <taxon>Agaricineae</taxon>
        <taxon>Psathyrellaceae</taxon>
        <taxon>Ephemerocybe</taxon>
    </lineage>
</organism>
<feature type="compositionally biased region" description="Polar residues" evidence="1">
    <location>
        <begin position="107"/>
        <end position="119"/>
    </location>
</feature>
<feature type="compositionally biased region" description="Pro residues" evidence="1">
    <location>
        <begin position="478"/>
        <end position="493"/>
    </location>
</feature>
<feature type="compositionally biased region" description="Polar residues" evidence="1">
    <location>
        <begin position="459"/>
        <end position="471"/>
    </location>
</feature>
<feature type="compositionally biased region" description="Basic and acidic residues" evidence="1">
    <location>
        <begin position="422"/>
        <end position="433"/>
    </location>
</feature>
<dbReference type="EMBL" id="JAACJK010000117">
    <property type="protein sequence ID" value="KAF5329981.1"/>
    <property type="molecule type" value="Genomic_DNA"/>
</dbReference>
<dbReference type="AlphaFoldDB" id="A0A8H5FAR4"/>
<gene>
    <name evidence="2" type="ORF">D9611_010464</name>
</gene>
<reference evidence="2 3" key="1">
    <citation type="journal article" date="2020" name="ISME J.">
        <title>Uncovering the hidden diversity of litter-decomposition mechanisms in mushroom-forming fungi.</title>
        <authorList>
            <person name="Floudas D."/>
            <person name="Bentzer J."/>
            <person name="Ahren D."/>
            <person name="Johansson T."/>
            <person name="Persson P."/>
            <person name="Tunlid A."/>
        </authorList>
    </citation>
    <scope>NUCLEOTIDE SEQUENCE [LARGE SCALE GENOMIC DNA]</scope>
    <source>
        <strain evidence="2 3">CBS 175.51</strain>
    </source>
</reference>
<feature type="compositionally biased region" description="Polar residues" evidence="1">
    <location>
        <begin position="28"/>
        <end position="49"/>
    </location>
</feature>